<proteinExistence type="inferred from homology"/>
<feature type="transmembrane region" description="Helical" evidence="8">
    <location>
        <begin position="39"/>
        <end position="59"/>
    </location>
</feature>
<comment type="caution">
    <text evidence="9">The sequence shown here is derived from an EMBL/GenBank/DDBJ whole genome shotgun (WGS) entry which is preliminary data.</text>
</comment>
<dbReference type="Proteomes" id="UP000602284">
    <property type="component" value="Unassembled WGS sequence"/>
</dbReference>
<feature type="transmembrane region" description="Helical" evidence="8">
    <location>
        <begin position="270"/>
        <end position="295"/>
    </location>
</feature>
<dbReference type="EMBL" id="JAEQNB010000008">
    <property type="protein sequence ID" value="MBL0389023.1"/>
    <property type="molecule type" value="Genomic_DNA"/>
</dbReference>
<evidence type="ECO:0000256" key="8">
    <source>
        <dbReference type="SAM" id="Phobius"/>
    </source>
</evidence>
<feature type="transmembrane region" description="Helical" evidence="8">
    <location>
        <begin position="147"/>
        <end position="167"/>
    </location>
</feature>
<gene>
    <name evidence="9" type="ORF">JJB07_20740</name>
</gene>
<feature type="transmembrane region" description="Helical" evidence="8">
    <location>
        <begin position="334"/>
        <end position="356"/>
    </location>
</feature>
<feature type="transmembrane region" description="Helical" evidence="8">
    <location>
        <begin position="307"/>
        <end position="328"/>
    </location>
</feature>
<keyword evidence="3" id="KW-0813">Transport</keyword>
<feature type="transmembrane region" description="Helical" evidence="8">
    <location>
        <begin position="118"/>
        <end position="135"/>
    </location>
</feature>
<keyword evidence="7 8" id="KW-0472">Membrane</keyword>
<comment type="similarity">
    <text evidence="2">Belongs to the amino acid-polyamine-organocation (APC) superfamily. Spore germination protein (SGP) (TC 2.A.3.9) family.</text>
</comment>
<organism evidence="9 10">
    <name type="scientific">Tumebacillus amylolyticus</name>
    <dbReference type="NCBI Taxonomy" id="2801339"/>
    <lineage>
        <taxon>Bacteria</taxon>
        <taxon>Bacillati</taxon>
        <taxon>Bacillota</taxon>
        <taxon>Bacilli</taxon>
        <taxon>Bacillales</taxon>
        <taxon>Alicyclobacillaceae</taxon>
        <taxon>Tumebacillus</taxon>
    </lineage>
</organism>
<feature type="transmembrane region" description="Helical" evidence="8">
    <location>
        <begin position="12"/>
        <end position="33"/>
    </location>
</feature>
<sequence length="361" mass="40686">MIRDGHIGYKEWMSLVVISVAGKLFNPSSLLMISSGQRAAWMMTLLSGFVSLAVVIWILQYMGRHPGMSWFEILEIRIGRWAGQLYIGMAAVGLIMNGMLNLRLLVDQIKIVTLPDTPVWALLMTTLLIMLYLCYKGLETIARVSHIFLPWLLGVVVSLFLLLGNRIEFSHLFPILGPGAPSLLIEGFKHSFYFGEILAMPLFGHLVRDPASFRKGVLRGSLYAVGLTVSLLFLEVTVIGWPSLGMVSFPFLELARLIYLSRFVQHLEGIYASVWLMIAFVQLALDLYMASYFYATMFGISNFKPMLPSFACLMYILALIPTFFYQTIQFKDTYLVQMGGAVFYGMVGLLLLLLVVRKKKT</sequence>
<keyword evidence="6 8" id="KW-1133">Transmembrane helix</keyword>
<dbReference type="NCBIfam" id="TIGR00912">
    <property type="entry name" value="2A0309"/>
    <property type="match status" value="1"/>
</dbReference>
<name>A0ABS1JH77_9BACL</name>
<accession>A0ABS1JH77</accession>
<dbReference type="InterPro" id="IPR004761">
    <property type="entry name" value="Spore_GerAB"/>
</dbReference>
<dbReference type="PANTHER" id="PTHR34975">
    <property type="entry name" value="SPORE GERMINATION PROTEIN A2"/>
    <property type="match status" value="1"/>
</dbReference>
<protein>
    <submittedName>
        <fullName evidence="9">Endospore germination permease</fullName>
    </submittedName>
</protein>
<evidence type="ECO:0000313" key="10">
    <source>
        <dbReference type="Proteomes" id="UP000602284"/>
    </source>
</evidence>
<evidence type="ECO:0000256" key="3">
    <source>
        <dbReference type="ARBA" id="ARBA00022448"/>
    </source>
</evidence>
<dbReference type="Pfam" id="PF03845">
    <property type="entry name" value="Spore_permease"/>
    <property type="match status" value="1"/>
</dbReference>
<feature type="transmembrane region" description="Helical" evidence="8">
    <location>
        <begin position="85"/>
        <end position="106"/>
    </location>
</feature>
<evidence type="ECO:0000256" key="7">
    <source>
        <dbReference type="ARBA" id="ARBA00023136"/>
    </source>
</evidence>
<reference evidence="9 10" key="1">
    <citation type="submission" date="2021-01" db="EMBL/GenBank/DDBJ databases">
        <title>Tumebacillus sp. strain ITR2 16S ribosomal RNA gene Genome sequencing and assembly.</title>
        <authorList>
            <person name="Kang M."/>
        </authorList>
    </citation>
    <scope>NUCLEOTIDE SEQUENCE [LARGE SCALE GENOMIC DNA]</scope>
    <source>
        <strain evidence="9 10">ITR2</strain>
    </source>
</reference>
<dbReference type="PANTHER" id="PTHR34975:SF2">
    <property type="entry name" value="SPORE GERMINATION PROTEIN A2"/>
    <property type="match status" value="1"/>
</dbReference>
<dbReference type="RefSeq" id="WP_201638024.1">
    <property type="nucleotide sequence ID" value="NZ_JAEQNB010000008.1"/>
</dbReference>
<comment type="subcellular location">
    <subcellularLocation>
        <location evidence="1">Membrane</location>
        <topology evidence="1">Multi-pass membrane protein</topology>
    </subcellularLocation>
</comment>
<evidence type="ECO:0000256" key="1">
    <source>
        <dbReference type="ARBA" id="ARBA00004141"/>
    </source>
</evidence>
<evidence type="ECO:0000313" key="9">
    <source>
        <dbReference type="EMBL" id="MBL0389023.1"/>
    </source>
</evidence>
<evidence type="ECO:0000256" key="4">
    <source>
        <dbReference type="ARBA" id="ARBA00022544"/>
    </source>
</evidence>
<evidence type="ECO:0000256" key="5">
    <source>
        <dbReference type="ARBA" id="ARBA00022692"/>
    </source>
</evidence>
<keyword evidence="4" id="KW-0309">Germination</keyword>
<feature type="transmembrane region" description="Helical" evidence="8">
    <location>
        <begin position="187"/>
        <end position="208"/>
    </location>
</feature>
<keyword evidence="5 8" id="KW-0812">Transmembrane</keyword>
<keyword evidence="10" id="KW-1185">Reference proteome</keyword>
<evidence type="ECO:0000256" key="6">
    <source>
        <dbReference type="ARBA" id="ARBA00022989"/>
    </source>
</evidence>
<evidence type="ECO:0000256" key="2">
    <source>
        <dbReference type="ARBA" id="ARBA00007998"/>
    </source>
</evidence>
<feature type="transmembrane region" description="Helical" evidence="8">
    <location>
        <begin position="220"/>
        <end position="241"/>
    </location>
</feature>